<reference evidence="8 9" key="1">
    <citation type="journal article" date="2019" name="ACS Chem. Biol.">
        <title>Identification and Mobilization of a Cryptic Antibiotic Biosynthesis Gene Locus from a Human-Pathogenic Nocardia Isolate.</title>
        <authorList>
            <person name="Herisse M."/>
            <person name="Ishida K."/>
            <person name="Porter J.L."/>
            <person name="Howden B."/>
            <person name="Hertweck C."/>
            <person name="Stinear T.P."/>
            <person name="Pidot S.J."/>
        </authorList>
    </citation>
    <scope>NUCLEOTIDE SEQUENCE [LARGE SCALE GENOMIC DNA]</scope>
    <source>
        <strain evidence="8 9">AUSMDU00012717</strain>
    </source>
</reference>
<comment type="catalytic activity">
    <reaction evidence="1">
        <text>L-fuconate = 2-dehydro-3-deoxy-L-fuconate + H2O</text>
        <dbReference type="Rhea" id="RHEA:22772"/>
        <dbReference type="ChEBI" id="CHEBI:15377"/>
        <dbReference type="ChEBI" id="CHEBI:21291"/>
        <dbReference type="ChEBI" id="CHEBI:37448"/>
        <dbReference type="EC" id="4.2.1.68"/>
    </reaction>
</comment>
<dbReference type="Gene3D" id="3.20.20.120">
    <property type="entry name" value="Enolase-like C-terminal domain"/>
    <property type="match status" value="1"/>
</dbReference>
<organism evidence="8 9">
    <name type="scientific">Nocardia arthritidis</name>
    <dbReference type="NCBI Taxonomy" id="228602"/>
    <lineage>
        <taxon>Bacteria</taxon>
        <taxon>Bacillati</taxon>
        <taxon>Actinomycetota</taxon>
        <taxon>Actinomycetes</taxon>
        <taxon>Mycobacteriales</taxon>
        <taxon>Nocardiaceae</taxon>
        <taxon>Nocardia</taxon>
    </lineage>
</organism>
<evidence type="ECO:0000256" key="4">
    <source>
        <dbReference type="ARBA" id="ARBA00022723"/>
    </source>
</evidence>
<dbReference type="InterPro" id="IPR013342">
    <property type="entry name" value="Mandelate_racemase_C"/>
</dbReference>
<dbReference type="FunFam" id="3.20.20.120:FF:000007">
    <property type="entry name" value="Mitochondrial enolase superfamily member 1"/>
    <property type="match status" value="1"/>
</dbReference>
<evidence type="ECO:0000256" key="3">
    <source>
        <dbReference type="ARBA" id="ARBA00013142"/>
    </source>
</evidence>
<dbReference type="Pfam" id="PF13378">
    <property type="entry name" value="MR_MLE_C"/>
    <property type="match status" value="1"/>
</dbReference>
<keyword evidence="9" id="KW-1185">Reference proteome</keyword>
<dbReference type="KEGG" id="nah:F5544_16710"/>
<dbReference type="EC" id="4.2.1.68" evidence="3"/>
<feature type="domain" description="Mandelate racemase/muconate lactonizing enzyme C-terminal" evidence="7">
    <location>
        <begin position="253"/>
        <end position="349"/>
    </location>
</feature>
<dbReference type="SFLD" id="SFLDS00001">
    <property type="entry name" value="Enolase"/>
    <property type="match status" value="1"/>
</dbReference>
<keyword evidence="5" id="KW-0460">Magnesium</keyword>
<evidence type="ECO:0000313" key="8">
    <source>
        <dbReference type="EMBL" id="QIS11221.1"/>
    </source>
</evidence>
<dbReference type="PANTHER" id="PTHR13794">
    <property type="entry name" value="ENOLASE SUPERFAMILY, MANDELATE RACEMASE"/>
    <property type="match status" value="1"/>
</dbReference>
<evidence type="ECO:0000259" key="7">
    <source>
        <dbReference type="SMART" id="SM00922"/>
    </source>
</evidence>
<evidence type="ECO:0000256" key="2">
    <source>
        <dbReference type="ARBA" id="ARBA00001946"/>
    </source>
</evidence>
<dbReference type="PROSITE" id="PS00909">
    <property type="entry name" value="MR_MLE_2"/>
    <property type="match status" value="1"/>
</dbReference>
<dbReference type="GO" id="GO:0000287">
    <property type="term" value="F:magnesium ion binding"/>
    <property type="evidence" value="ECO:0007669"/>
    <property type="project" value="TreeGrafter"/>
</dbReference>
<dbReference type="Pfam" id="PF02746">
    <property type="entry name" value="MR_MLE_N"/>
    <property type="match status" value="1"/>
</dbReference>
<dbReference type="PANTHER" id="PTHR13794:SF58">
    <property type="entry name" value="MITOCHONDRIAL ENOLASE SUPERFAMILY MEMBER 1"/>
    <property type="match status" value="1"/>
</dbReference>
<dbReference type="Proteomes" id="UP000503540">
    <property type="component" value="Chromosome"/>
</dbReference>
<evidence type="ECO:0000256" key="6">
    <source>
        <dbReference type="ARBA" id="ARBA00023239"/>
    </source>
</evidence>
<evidence type="ECO:0000256" key="5">
    <source>
        <dbReference type="ARBA" id="ARBA00022842"/>
    </source>
</evidence>
<name>A0A6G9YDB7_9NOCA</name>
<dbReference type="SMART" id="SM00922">
    <property type="entry name" value="MR_MLE"/>
    <property type="match status" value="1"/>
</dbReference>
<dbReference type="SFLD" id="SFLDF00111">
    <property type="entry name" value="L-fuconate_dehydratase"/>
    <property type="match status" value="1"/>
</dbReference>
<dbReference type="InterPro" id="IPR029017">
    <property type="entry name" value="Enolase-like_N"/>
</dbReference>
<dbReference type="AlphaFoldDB" id="A0A6G9YDB7"/>
<dbReference type="SFLD" id="SFLDG00179">
    <property type="entry name" value="mandelate_racemase"/>
    <property type="match status" value="1"/>
</dbReference>
<sequence>MFNRADTNTVRPIEGDIAHERANFQRFRQTPCLHRPPMYSRDPSHSPSPGGYMPTALITALDTLDIRFPTSLELDGSDAMNPDPDYSAAYVILRTDDPDGLAGHGFAFTIGRGNDVQRAAIQSLGRLVIGRSVAEITGDLGGFARILTADSQLRWLGPEKGVVHMAAGAVINAAWDLAAKRAGKPVWQLVSEMTPEQIVDLVDFRYLTDALTRDEALHILHTAAPGRAARAETLLATGYPAYTTSPGWLGYSDAKLARLARQAVADGFGTIKIKVGRDVDEDARRVEIARAAIGPDIGLAVDANQRWDVDAAVAWISRLAPAGLAWVEEPTSPDDILGHAEIRRRVAPVRISTGEHGQNRILFKQLLQAGAVDILQIDAARVGGVNENLAILLLAAKFGVPVVPHAGGVGLCELVQHLAMIDYVAISGTMDGRAIEYVDHLHEHFRDPVQVRGGRYLAPRTPGFSAEMLPTTLAAYAYPDGIAWHTEPFADNPAAASTKEYEIS</sequence>
<dbReference type="InterPro" id="IPR036849">
    <property type="entry name" value="Enolase-like_C_sf"/>
</dbReference>
<dbReference type="GO" id="GO:0016052">
    <property type="term" value="P:carbohydrate catabolic process"/>
    <property type="evidence" value="ECO:0007669"/>
    <property type="project" value="InterPro"/>
</dbReference>
<dbReference type="GO" id="GO:0050023">
    <property type="term" value="F:L-fuconate dehydratase activity"/>
    <property type="evidence" value="ECO:0007669"/>
    <property type="project" value="UniProtKB-EC"/>
</dbReference>
<dbReference type="InterPro" id="IPR013341">
    <property type="entry name" value="Mandelate_racemase_N_dom"/>
</dbReference>
<protein>
    <recommendedName>
        <fullName evidence="3">L-fuconate dehydratase</fullName>
        <ecNumber evidence="3">4.2.1.68</ecNumber>
    </recommendedName>
</protein>
<keyword evidence="6" id="KW-0456">Lyase</keyword>
<dbReference type="Gene3D" id="3.30.390.10">
    <property type="entry name" value="Enolase-like, N-terminal domain"/>
    <property type="match status" value="1"/>
</dbReference>
<dbReference type="GO" id="GO:0009063">
    <property type="term" value="P:amino acid catabolic process"/>
    <property type="evidence" value="ECO:0007669"/>
    <property type="project" value="InterPro"/>
</dbReference>
<dbReference type="SUPFAM" id="SSF54826">
    <property type="entry name" value="Enolase N-terminal domain-like"/>
    <property type="match status" value="1"/>
</dbReference>
<keyword evidence="4" id="KW-0479">Metal-binding</keyword>
<dbReference type="InterPro" id="IPR029065">
    <property type="entry name" value="Enolase_C-like"/>
</dbReference>
<dbReference type="InterPro" id="IPR018110">
    <property type="entry name" value="Mandel_Rmase/mucon_lact_enz_CS"/>
</dbReference>
<evidence type="ECO:0000313" key="9">
    <source>
        <dbReference type="Proteomes" id="UP000503540"/>
    </source>
</evidence>
<evidence type="ECO:0000256" key="1">
    <source>
        <dbReference type="ARBA" id="ARBA00001737"/>
    </source>
</evidence>
<proteinExistence type="predicted"/>
<dbReference type="SUPFAM" id="SSF51604">
    <property type="entry name" value="Enolase C-terminal domain-like"/>
    <property type="match status" value="1"/>
</dbReference>
<dbReference type="EMBL" id="CP046172">
    <property type="protein sequence ID" value="QIS11221.1"/>
    <property type="molecule type" value="Genomic_DNA"/>
</dbReference>
<gene>
    <name evidence="8" type="ORF">F5544_16710</name>
</gene>
<dbReference type="InterPro" id="IPR034610">
    <property type="entry name" value="L-fuconate_dehydratase"/>
</dbReference>
<comment type="cofactor">
    <cofactor evidence="2">
        <name>Mg(2+)</name>
        <dbReference type="ChEBI" id="CHEBI:18420"/>
    </cofactor>
</comment>
<dbReference type="InterPro" id="IPR046945">
    <property type="entry name" value="RHMD-like"/>
</dbReference>
<accession>A0A6G9YDB7</accession>